<dbReference type="PANTHER" id="PTHR37984:SF5">
    <property type="entry name" value="PROTEIN NYNRIN-LIKE"/>
    <property type="match status" value="1"/>
</dbReference>
<keyword evidence="7" id="KW-1185">Reference proteome</keyword>
<dbReference type="EMBL" id="CAJOBP010004096">
    <property type="protein sequence ID" value="CAF4429699.1"/>
    <property type="molecule type" value="Genomic_DNA"/>
</dbReference>
<dbReference type="EMBL" id="CAJOBR010003218">
    <property type="protein sequence ID" value="CAF4728910.1"/>
    <property type="molecule type" value="Genomic_DNA"/>
</dbReference>
<sequence length="265" mass="30977">MRKDVFNYVQSCLSCQQFKHTNAPTANPIQLHTISQPWRTIGINIMELFPTTSRQKRFLLVIVDYFTRWVELFALRQATATHIANILFNEIICRYGVPLYILSDNGPQFISHLFNEICANMDINRKFTANYQPQTNMSEHVNRTLKAQIDIYAQRRPGLWDKELQKLAFTIRTPAKDTTSDTSPYLNLGCDPVIPLDLIINLPVPDFPSNTPEYKFIQQYRTQLAHDRQVTYYFVREHSEIHKLSQKAAYDTHTINRHFHMGDLV</sequence>
<proteinExistence type="predicted"/>
<evidence type="ECO:0000313" key="2">
    <source>
        <dbReference type="EMBL" id="CAF3450639.1"/>
    </source>
</evidence>
<dbReference type="InterPro" id="IPR012337">
    <property type="entry name" value="RNaseH-like_sf"/>
</dbReference>
<dbReference type="PROSITE" id="PS50994">
    <property type="entry name" value="INTEGRASE"/>
    <property type="match status" value="1"/>
</dbReference>
<feature type="domain" description="Integrase catalytic" evidence="1">
    <location>
        <begin position="33"/>
        <end position="192"/>
    </location>
</feature>
<dbReference type="Proteomes" id="UP000663825">
    <property type="component" value="Unassembled WGS sequence"/>
</dbReference>
<evidence type="ECO:0000313" key="3">
    <source>
        <dbReference type="EMBL" id="CAF4429699.1"/>
    </source>
</evidence>
<dbReference type="InterPro" id="IPR036397">
    <property type="entry name" value="RNaseH_sf"/>
</dbReference>
<evidence type="ECO:0000313" key="7">
    <source>
        <dbReference type="Proteomes" id="UP000663873"/>
    </source>
</evidence>
<evidence type="ECO:0000259" key="1">
    <source>
        <dbReference type="PROSITE" id="PS50994"/>
    </source>
</evidence>
<gene>
    <name evidence="4" type="ORF">HFQ381_LOCUS26926</name>
    <name evidence="5" type="ORF">QYT958_LOCUS19446</name>
    <name evidence="2" type="ORF">TIS948_LOCUS31905</name>
    <name evidence="3" type="ORF">UJA718_LOCUS21230</name>
</gene>
<dbReference type="PANTHER" id="PTHR37984">
    <property type="entry name" value="PROTEIN CBG26694"/>
    <property type="match status" value="1"/>
</dbReference>
<evidence type="ECO:0000313" key="5">
    <source>
        <dbReference type="EMBL" id="CAF4728910.1"/>
    </source>
</evidence>
<name>A0A821KCW4_9BILA</name>
<dbReference type="AlphaFoldDB" id="A0A821KCW4"/>
<evidence type="ECO:0000313" key="6">
    <source>
        <dbReference type="Proteomes" id="UP000663848"/>
    </source>
</evidence>
<organism evidence="5 6">
    <name type="scientific">Rotaria socialis</name>
    <dbReference type="NCBI Taxonomy" id="392032"/>
    <lineage>
        <taxon>Eukaryota</taxon>
        <taxon>Metazoa</taxon>
        <taxon>Spiralia</taxon>
        <taxon>Gnathifera</taxon>
        <taxon>Rotifera</taxon>
        <taxon>Eurotatoria</taxon>
        <taxon>Bdelloidea</taxon>
        <taxon>Philodinida</taxon>
        <taxon>Philodinidae</taxon>
        <taxon>Rotaria</taxon>
    </lineage>
</organism>
<dbReference type="InterPro" id="IPR050951">
    <property type="entry name" value="Retrovirus_Pol_polyprotein"/>
</dbReference>
<dbReference type="EMBL" id="CAJNXB010005822">
    <property type="protein sequence ID" value="CAF3450639.1"/>
    <property type="molecule type" value="Genomic_DNA"/>
</dbReference>
<dbReference type="Proteomes" id="UP000663851">
    <property type="component" value="Unassembled WGS sequence"/>
</dbReference>
<dbReference type="Proteomes" id="UP000663848">
    <property type="component" value="Unassembled WGS sequence"/>
</dbReference>
<dbReference type="OrthoDB" id="425619at2759"/>
<dbReference type="InterPro" id="IPR001584">
    <property type="entry name" value="Integrase_cat-core"/>
</dbReference>
<dbReference type="Pfam" id="PF00665">
    <property type="entry name" value="rve"/>
    <property type="match status" value="1"/>
</dbReference>
<dbReference type="GO" id="GO:0003676">
    <property type="term" value="F:nucleic acid binding"/>
    <property type="evidence" value="ECO:0007669"/>
    <property type="project" value="InterPro"/>
</dbReference>
<dbReference type="EMBL" id="CAJOBO010003348">
    <property type="protein sequence ID" value="CAF4489688.1"/>
    <property type="molecule type" value="Genomic_DNA"/>
</dbReference>
<dbReference type="Proteomes" id="UP000663873">
    <property type="component" value="Unassembled WGS sequence"/>
</dbReference>
<dbReference type="SUPFAM" id="SSF53098">
    <property type="entry name" value="Ribonuclease H-like"/>
    <property type="match status" value="1"/>
</dbReference>
<dbReference type="Gene3D" id="3.30.420.10">
    <property type="entry name" value="Ribonuclease H-like superfamily/Ribonuclease H"/>
    <property type="match status" value="1"/>
</dbReference>
<evidence type="ECO:0000313" key="4">
    <source>
        <dbReference type="EMBL" id="CAF4489688.1"/>
    </source>
</evidence>
<protein>
    <recommendedName>
        <fullName evidence="1">Integrase catalytic domain-containing protein</fullName>
    </recommendedName>
</protein>
<reference evidence="5" key="1">
    <citation type="submission" date="2021-02" db="EMBL/GenBank/DDBJ databases">
        <authorList>
            <person name="Nowell W R."/>
        </authorList>
    </citation>
    <scope>NUCLEOTIDE SEQUENCE</scope>
</reference>
<comment type="caution">
    <text evidence="5">The sequence shown here is derived from an EMBL/GenBank/DDBJ whole genome shotgun (WGS) entry which is preliminary data.</text>
</comment>
<dbReference type="GO" id="GO:0015074">
    <property type="term" value="P:DNA integration"/>
    <property type="evidence" value="ECO:0007669"/>
    <property type="project" value="InterPro"/>
</dbReference>
<accession>A0A821KCW4</accession>